<reference evidence="12" key="1">
    <citation type="submission" date="2019-08" db="EMBL/GenBank/DDBJ databases">
        <title>The genome of the North American firefly Photinus pyralis.</title>
        <authorList>
            <consortium name="Photinus pyralis genome working group"/>
            <person name="Fallon T.R."/>
            <person name="Sander Lower S.E."/>
            <person name="Weng J.-K."/>
        </authorList>
    </citation>
    <scope>NUCLEOTIDE SEQUENCE</scope>
    <source>
        <strain evidence="12">TRF0915ILg1</strain>
        <tissue evidence="12">Whole body</tissue>
    </source>
</reference>
<dbReference type="PANTHER" id="PTHR12317:SF79">
    <property type="entry name" value="ACYLTRANSFERASE"/>
    <property type="match status" value="1"/>
</dbReference>
<evidence type="ECO:0000256" key="9">
    <source>
        <dbReference type="ARBA" id="ARBA00023136"/>
    </source>
</evidence>
<dbReference type="GO" id="GO:0019432">
    <property type="term" value="P:triglyceride biosynthetic process"/>
    <property type="evidence" value="ECO:0007669"/>
    <property type="project" value="TreeGrafter"/>
</dbReference>
<comment type="similarity">
    <text evidence="2 11">Belongs to the diacylglycerol acyltransferase family.</text>
</comment>
<evidence type="ECO:0000256" key="2">
    <source>
        <dbReference type="ARBA" id="ARBA00005420"/>
    </source>
</evidence>
<comment type="caution">
    <text evidence="12">The sequence shown here is derived from an EMBL/GenBank/DDBJ whole genome shotgun (WGS) entry which is preliminary data.</text>
</comment>
<evidence type="ECO:0000256" key="11">
    <source>
        <dbReference type="RuleBase" id="RU367023"/>
    </source>
</evidence>
<comment type="subcellular location">
    <subcellularLocation>
        <location evidence="1 11">Endoplasmic reticulum membrane</location>
        <topology evidence="1 11">Multi-pass membrane protein</topology>
    </subcellularLocation>
</comment>
<protein>
    <recommendedName>
        <fullName evidence="11">Acyltransferase</fullName>
        <ecNumber evidence="11">2.3.1.-</ecNumber>
    </recommendedName>
</protein>
<dbReference type="CDD" id="cd07987">
    <property type="entry name" value="LPLAT_MGAT-like"/>
    <property type="match status" value="1"/>
</dbReference>
<evidence type="ECO:0000256" key="3">
    <source>
        <dbReference type="ARBA" id="ARBA00022516"/>
    </source>
</evidence>
<organism evidence="12 13">
    <name type="scientific">Ignelater luminosus</name>
    <name type="common">Cucubano</name>
    <name type="synonym">Pyrophorus luminosus</name>
    <dbReference type="NCBI Taxonomy" id="2038154"/>
    <lineage>
        <taxon>Eukaryota</taxon>
        <taxon>Metazoa</taxon>
        <taxon>Ecdysozoa</taxon>
        <taxon>Arthropoda</taxon>
        <taxon>Hexapoda</taxon>
        <taxon>Insecta</taxon>
        <taxon>Pterygota</taxon>
        <taxon>Neoptera</taxon>
        <taxon>Endopterygota</taxon>
        <taxon>Coleoptera</taxon>
        <taxon>Polyphaga</taxon>
        <taxon>Elateriformia</taxon>
        <taxon>Elateroidea</taxon>
        <taxon>Elateridae</taxon>
        <taxon>Agrypninae</taxon>
        <taxon>Pyrophorini</taxon>
        <taxon>Ignelater</taxon>
    </lineage>
</organism>
<dbReference type="AlphaFoldDB" id="A0A8K0FZZ6"/>
<keyword evidence="7 11" id="KW-1133">Transmembrane helix</keyword>
<keyword evidence="8" id="KW-0443">Lipid metabolism</keyword>
<keyword evidence="10" id="KW-0012">Acyltransferase</keyword>
<gene>
    <name evidence="12" type="ORF">ILUMI_25503</name>
</gene>
<evidence type="ECO:0000256" key="10">
    <source>
        <dbReference type="ARBA" id="ARBA00023315"/>
    </source>
</evidence>
<name>A0A8K0FZZ6_IGNLU</name>
<evidence type="ECO:0000313" key="12">
    <source>
        <dbReference type="EMBL" id="KAF2880664.1"/>
    </source>
</evidence>
<dbReference type="OrthoDB" id="264532at2759"/>
<keyword evidence="9 11" id="KW-0472">Membrane</keyword>
<accession>A0A8K0FZZ6</accession>
<dbReference type="InterPro" id="IPR007130">
    <property type="entry name" value="DAGAT"/>
</dbReference>
<sequence length="344" mass="39272">MKILGIEFAPLNIPLSRRLQTLAVGLGHAFMTTGPTLSWLLVLYVIFFTNIWFLPFAYLIWIWVFDKKIYERGGRRVECIRRCIFWKFFKEYFPINIKKDSEEVELDPKRNYLFCSFPHGLLATGVFTVFASRGGGFQKLFPKHTPHILTLKQNFSMPLFRDFLLSLGMSAASAKSINFLMSRPRGGNAALLVVGGAAESFYCKPGQYHLVLKNRKGFARLALKNGSPLVPTFSFGETDIYDQVSNPEGSLLRMFQEWVKKVTGIVPIIPLGRGYFQYSFGLVPHRKPINIIVGKPIDVERVVDPTQEQIDSLHATFVKQLTELFEKHKHKYLENPDGTTLVID</sequence>
<evidence type="ECO:0000256" key="7">
    <source>
        <dbReference type="ARBA" id="ARBA00022989"/>
    </source>
</evidence>
<proteinExistence type="inferred from homology"/>
<dbReference type="PANTHER" id="PTHR12317">
    <property type="entry name" value="DIACYLGLYCEROL O-ACYLTRANSFERASE"/>
    <property type="match status" value="1"/>
</dbReference>
<comment type="caution">
    <text evidence="11">Lacks conserved residue(s) required for the propagation of feature annotation.</text>
</comment>
<feature type="transmembrane region" description="Helical" evidence="11">
    <location>
        <begin position="41"/>
        <end position="65"/>
    </location>
</feature>
<evidence type="ECO:0000256" key="6">
    <source>
        <dbReference type="ARBA" id="ARBA00022824"/>
    </source>
</evidence>
<dbReference type="GO" id="GO:0004144">
    <property type="term" value="F:diacylglycerol O-acyltransferase activity"/>
    <property type="evidence" value="ECO:0007669"/>
    <property type="project" value="TreeGrafter"/>
</dbReference>
<keyword evidence="4 11" id="KW-0808">Transferase</keyword>
<evidence type="ECO:0000256" key="4">
    <source>
        <dbReference type="ARBA" id="ARBA00022679"/>
    </source>
</evidence>
<evidence type="ECO:0000313" key="13">
    <source>
        <dbReference type="Proteomes" id="UP000801492"/>
    </source>
</evidence>
<keyword evidence="6 11" id="KW-0256">Endoplasmic reticulum</keyword>
<evidence type="ECO:0000256" key="8">
    <source>
        <dbReference type="ARBA" id="ARBA00023098"/>
    </source>
</evidence>
<keyword evidence="13" id="KW-1185">Reference proteome</keyword>
<keyword evidence="3" id="KW-0444">Lipid biosynthesis</keyword>
<dbReference type="EC" id="2.3.1.-" evidence="11"/>
<dbReference type="Pfam" id="PF03982">
    <property type="entry name" value="DAGAT"/>
    <property type="match status" value="1"/>
</dbReference>
<dbReference type="GO" id="GO:0005789">
    <property type="term" value="C:endoplasmic reticulum membrane"/>
    <property type="evidence" value="ECO:0007669"/>
    <property type="project" value="UniProtKB-SubCell"/>
</dbReference>
<keyword evidence="5 11" id="KW-0812">Transmembrane</keyword>
<evidence type="ECO:0000256" key="5">
    <source>
        <dbReference type="ARBA" id="ARBA00022692"/>
    </source>
</evidence>
<dbReference type="EMBL" id="VTPC01090932">
    <property type="protein sequence ID" value="KAF2880664.1"/>
    <property type="molecule type" value="Genomic_DNA"/>
</dbReference>
<evidence type="ECO:0000256" key="1">
    <source>
        <dbReference type="ARBA" id="ARBA00004477"/>
    </source>
</evidence>
<dbReference type="Proteomes" id="UP000801492">
    <property type="component" value="Unassembled WGS sequence"/>
</dbReference>